<reference evidence="1" key="1">
    <citation type="submission" date="2022-03" db="EMBL/GenBank/DDBJ databases">
        <authorList>
            <person name="Martin C."/>
        </authorList>
    </citation>
    <scope>NUCLEOTIDE SEQUENCE</scope>
</reference>
<protein>
    <submittedName>
        <fullName evidence="1">Uncharacterized protein</fullName>
    </submittedName>
</protein>
<gene>
    <name evidence="1" type="ORF">OFUS_LOCUS5140</name>
</gene>
<feature type="non-terminal residue" evidence="1">
    <location>
        <position position="1"/>
    </location>
</feature>
<name>A0A8S4N9L6_OWEFU</name>
<organism evidence="1 2">
    <name type="scientific">Owenia fusiformis</name>
    <name type="common">Polychaete worm</name>
    <dbReference type="NCBI Taxonomy" id="6347"/>
    <lineage>
        <taxon>Eukaryota</taxon>
        <taxon>Metazoa</taxon>
        <taxon>Spiralia</taxon>
        <taxon>Lophotrochozoa</taxon>
        <taxon>Annelida</taxon>
        <taxon>Polychaeta</taxon>
        <taxon>Sedentaria</taxon>
        <taxon>Canalipalpata</taxon>
        <taxon>Sabellida</taxon>
        <taxon>Oweniida</taxon>
        <taxon>Oweniidae</taxon>
        <taxon>Owenia</taxon>
    </lineage>
</organism>
<evidence type="ECO:0000313" key="2">
    <source>
        <dbReference type="Proteomes" id="UP000749559"/>
    </source>
</evidence>
<dbReference type="AlphaFoldDB" id="A0A8S4N9L6"/>
<keyword evidence="2" id="KW-1185">Reference proteome</keyword>
<evidence type="ECO:0000313" key="1">
    <source>
        <dbReference type="EMBL" id="CAH1778182.1"/>
    </source>
</evidence>
<sequence length="137" mass="15122">LAIFTCDGETIIFDCELSAKLIAPESVQFGFETGSNERCIIPEGSIPTSGVSEDGEYYVKMEATYARGRGNADKCQIKADVEETVVVATAPSIGRIRFRVLPCRRSAERMSFLARPFDEALPFDPCLCKNRGECVRD</sequence>
<feature type="non-terminal residue" evidence="1">
    <location>
        <position position="137"/>
    </location>
</feature>
<dbReference type="Proteomes" id="UP000749559">
    <property type="component" value="Unassembled WGS sequence"/>
</dbReference>
<proteinExistence type="predicted"/>
<dbReference type="EMBL" id="CAIIXF020000002">
    <property type="protein sequence ID" value="CAH1778182.1"/>
    <property type="molecule type" value="Genomic_DNA"/>
</dbReference>
<accession>A0A8S4N9L6</accession>
<comment type="caution">
    <text evidence="1">The sequence shown here is derived from an EMBL/GenBank/DDBJ whole genome shotgun (WGS) entry which is preliminary data.</text>
</comment>